<evidence type="ECO:0000256" key="1">
    <source>
        <dbReference type="ARBA" id="ARBA00023015"/>
    </source>
</evidence>
<keyword evidence="1" id="KW-0805">Transcription regulation</keyword>
<gene>
    <name evidence="5" type="ORF">JY651_26825</name>
</gene>
<dbReference type="InterPro" id="IPR009057">
    <property type="entry name" value="Homeodomain-like_sf"/>
</dbReference>
<dbReference type="Gene3D" id="1.10.10.60">
    <property type="entry name" value="Homeodomain-like"/>
    <property type="match status" value="1"/>
</dbReference>
<dbReference type="PANTHER" id="PTHR46796">
    <property type="entry name" value="HTH-TYPE TRANSCRIPTIONAL ACTIVATOR RHAS-RELATED"/>
    <property type="match status" value="1"/>
</dbReference>
<dbReference type="EMBL" id="CP071090">
    <property type="protein sequence ID" value="QSQ18966.1"/>
    <property type="molecule type" value="Genomic_DNA"/>
</dbReference>
<dbReference type="SMART" id="SM00342">
    <property type="entry name" value="HTH_ARAC"/>
    <property type="match status" value="1"/>
</dbReference>
<sequence length="275" mass="30569">MNALNQAMGGLRIERQTDAVGVVQLAPLRDHRLSVHAGPPARLSCTSTHRYTRGDLTLLPAGFSGTWVEEEPATSIVVQLPPALLRRAAEDLGRDPDRTGLEPRHQFRDARIEHVAWALDAERRAGHPNGRLYTDSLGLALAVHLLGHYAVPGELRSGLSSQQLRRLTDYIEEHLDQNLTLPRLARVVEVSASHLKTQFRRSMGVPVHQYVIQRRVERARALLLKRQLAPSQVALEAGFSHQSHMARWMKRVLGVTPTSLVRGAPSRRGLSSRPA</sequence>
<dbReference type="Pfam" id="PF12833">
    <property type="entry name" value="HTH_18"/>
    <property type="match status" value="1"/>
</dbReference>
<feature type="domain" description="HTH araC/xylS-type" evidence="4">
    <location>
        <begin position="165"/>
        <end position="263"/>
    </location>
</feature>
<reference evidence="5 6" key="1">
    <citation type="submission" date="2021-02" db="EMBL/GenBank/DDBJ databases">
        <title>De Novo genome assembly of isolated myxobacteria.</title>
        <authorList>
            <person name="Stevens D.C."/>
        </authorList>
    </citation>
    <scope>NUCLEOTIDE SEQUENCE [LARGE SCALE GENOMIC DNA]</scope>
    <source>
        <strain evidence="6">SCPEA02</strain>
    </source>
</reference>
<protein>
    <submittedName>
        <fullName evidence="5">Helix-turn-helix transcriptional regulator</fullName>
    </submittedName>
</protein>
<evidence type="ECO:0000313" key="6">
    <source>
        <dbReference type="Proteomes" id="UP000662747"/>
    </source>
</evidence>
<evidence type="ECO:0000313" key="5">
    <source>
        <dbReference type="EMBL" id="QSQ18966.1"/>
    </source>
</evidence>
<dbReference type="Proteomes" id="UP000662747">
    <property type="component" value="Chromosome"/>
</dbReference>
<evidence type="ECO:0000256" key="3">
    <source>
        <dbReference type="ARBA" id="ARBA00023163"/>
    </source>
</evidence>
<dbReference type="RefSeq" id="WP_206720554.1">
    <property type="nucleotide sequence ID" value="NZ_CP071090.1"/>
</dbReference>
<dbReference type="SUPFAM" id="SSF46689">
    <property type="entry name" value="Homeodomain-like"/>
    <property type="match status" value="2"/>
</dbReference>
<keyword evidence="2" id="KW-0238">DNA-binding</keyword>
<evidence type="ECO:0000256" key="2">
    <source>
        <dbReference type="ARBA" id="ARBA00023125"/>
    </source>
</evidence>
<organism evidence="5 6">
    <name type="scientific">Pyxidicoccus parkwayensis</name>
    <dbReference type="NCBI Taxonomy" id="2813578"/>
    <lineage>
        <taxon>Bacteria</taxon>
        <taxon>Pseudomonadati</taxon>
        <taxon>Myxococcota</taxon>
        <taxon>Myxococcia</taxon>
        <taxon>Myxococcales</taxon>
        <taxon>Cystobacterineae</taxon>
        <taxon>Myxococcaceae</taxon>
        <taxon>Pyxidicoccus</taxon>
    </lineage>
</organism>
<dbReference type="InterPro" id="IPR050204">
    <property type="entry name" value="AraC_XylS_family_regulators"/>
</dbReference>
<keyword evidence="3" id="KW-0804">Transcription</keyword>
<keyword evidence="6" id="KW-1185">Reference proteome</keyword>
<accession>A0ABX7NKK0</accession>
<dbReference type="PROSITE" id="PS01124">
    <property type="entry name" value="HTH_ARAC_FAMILY_2"/>
    <property type="match status" value="1"/>
</dbReference>
<evidence type="ECO:0000259" key="4">
    <source>
        <dbReference type="PROSITE" id="PS01124"/>
    </source>
</evidence>
<dbReference type="InterPro" id="IPR018060">
    <property type="entry name" value="HTH_AraC"/>
</dbReference>
<name>A0ABX7NKK0_9BACT</name>
<dbReference type="PANTHER" id="PTHR46796:SF6">
    <property type="entry name" value="ARAC SUBFAMILY"/>
    <property type="match status" value="1"/>
</dbReference>
<proteinExistence type="predicted"/>